<accession>A0A0E9VZW8</accession>
<proteinExistence type="predicted"/>
<dbReference type="AlphaFoldDB" id="A0A0E9VZW8"/>
<reference evidence="1" key="2">
    <citation type="journal article" date="2015" name="Fish Shellfish Immunol.">
        <title>Early steps in the European eel (Anguilla anguilla)-Vibrio vulnificus interaction in the gills: Role of the RtxA13 toxin.</title>
        <authorList>
            <person name="Callol A."/>
            <person name="Pajuelo D."/>
            <person name="Ebbesson L."/>
            <person name="Teles M."/>
            <person name="MacKenzie S."/>
            <person name="Amaro C."/>
        </authorList>
    </citation>
    <scope>NUCLEOTIDE SEQUENCE</scope>
</reference>
<dbReference type="EMBL" id="GBXM01024883">
    <property type="protein sequence ID" value="JAH83694.1"/>
    <property type="molecule type" value="Transcribed_RNA"/>
</dbReference>
<reference evidence="1" key="1">
    <citation type="submission" date="2014-11" db="EMBL/GenBank/DDBJ databases">
        <authorList>
            <person name="Amaro Gonzalez C."/>
        </authorList>
    </citation>
    <scope>NUCLEOTIDE SEQUENCE</scope>
</reference>
<organism evidence="1">
    <name type="scientific">Anguilla anguilla</name>
    <name type="common">European freshwater eel</name>
    <name type="synonym">Muraena anguilla</name>
    <dbReference type="NCBI Taxonomy" id="7936"/>
    <lineage>
        <taxon>Eukaryota</taxon>
        <taxon>Metazoa</taxon>
        <taxon>Chordata</taxon>
        <taxon>Craniata</taxon>
        <taxon>Vertebrata</taxon>
        <taxon>Euteleostomi</taxon>
        <taxon>Actinopterygii</taxon>
        <taxon>Neopterygii</taxon>
        <taxon>Teleostei</taxon>
        <taxon>Anguilliformes</taxon>
        <taxon>Anguillidae</taxon>
        <taxon>Anguilla</taxon>
    </lineage>
</organism>
<evidence type="ECO:0000313" key="1">
    <source>
        <dbReference type="EMBL" id="JAH83694.1"/>
    </source>
</evidence>
<sequence>MHLRAPVCYCGIDHALFL</sequence>
<protein>
    <submittedName>
        <fullName evidence="1">Uncharacterized protein</fullName>
    </submittedName>
</protein>
<name>A0A0E9VZW8_ANGAN</name>